<dbReference type="PANTHER" id="PTHR42879:SF2">
    <property type="entry name" value="3-OXOACYL-[ACYL-CARRIER-PROTEIN] REDUCTASE FABG"/>
    <property type="match status" value="1"/>
</dbReference>
<dbReference type="SUPFAM" id="SSF51735">
    <property type="entry name" value="NAD(P)-binding Rossmann-fold domains"/>
    <property type="match status" value="1"/>
</dbReference>
<comment type="caution">
    <text evidence="3">The sequence shown here is derived from an EMBL/GenBank/DDBJ whole genome shotgun (WGS) entry which is preliminary data.</text>
</comment>
<dbReference type="RefSeq" id="WP_086785846.1">
    <property type="nucleotide sequence ID" value="NZ_JAGIOO010000001.1"/>
</dbReference>
<feature type="domain" description="Ketoreductase" evidence="2">
    <location>
        <begin position="6"/>
        <end position="176"/>
    </location>
</feature>
<name>A0ABS5A6I0_9PSEU</name>
<keyword evidence="4" id="KW-1185">Reference proteome</keyword>
<evidence type="ECO:0000259" key="2">
    <source>
        <dbReference type="SMART" id="SM00822"/>
    </source>
</evidence>
<dbReference type="PANTHER" id="PTHR42879">
    <property type="entry name" value="3-OXOACYL-(ACYL-CARRIER-PROTEIN) REDUCTASE"/>
    <property type="match status" value="1"/>
</dbReference>
<evidence type="ECO:0000256" key="1">
    <source>
        <dbReference type="ARBA" id="ARBA00006484"/>
    </source>
</evidence>
<evidence type="ECO:0000313" key="4">
    <source>
        <dbReference type="Proteomes" id="UP001519363"/>
    </source>
</evidence>
<dbReference type="PRINTS" id="PR00081">
    <property type="entry name" value="GDHRDH"/>
</dbReference>
<gene>
    <name evidence="3" type="ORF">JOF53_001072</name>
</gene>
<dbReference type="Gene3D" id="3.40.50.720">
    <property type="entry name" value="NAD(P)-binding Rossmann-like Domain"/>
    <property type="match status" value="1"/>
</dbReference>
<dbReference type="Pfam" id="PF13561">
    <property type="entry name" value="adh_short_C2"/>
    <property type="match status" value="1"/>
</dbReference>
<dbReference type="InterPro" id="IPR057326">
    <property type="entry name" value="KR_dom"/>
</dbReference>
<organism evidence="3 4">
    <name type="scientific">Crossiella equi</name>
    <dbReference type="NCBI Taxonomy" id="130796"/>
    <lineage>
        <taxon>Bacteria</taxon>
        <taxon>Bacillati</taxon>
        <taxon>Actinomycetota</taxon>
        <taxon>Actinomycetes</taxon>
        <taxon>Pseudonocardiales</taxon>
        <taxon>Pseudonocardiaceae</taxon>
        <taxon>Crossiella</taxon>
    </lineage>
</organism>
<dbReference type="EMBL" id="JAGIOO010000001">
    <property type="protein sequence ID" value="MBP2472200.1"/>
    <property type="molecule type" value="Genomic_DNA"/>
</dbReference>
<dbReference type="InterPro" id="IPR050259">
    <property type="entry name" value="SDR"/>
</dbReference>
<evidence type="ECO:0000313" key="3">
    <source>
        <dbReference type="EMBL" id="MBP2472200.1"/>
    </source>
</evidence>
<dbReference type="InterPro" id="IPR002347">
    <property type="entry name" value="SDR_fam"/>
</dbReference>
<proteinExistence type="inferred from homology"/>
<dbReference type="InterPro" id="IPR036291">
    <property type="entry name" value="NAD(P)-bd_dom_sf"/>
</dbReference>
<dbReference type="PRINTS" id="PR00080">
    <property type="entry name" value="SDRFAMILY"/>
</dbReference>
<comment type="similarity">
    <text evidence="1">Belongs to the short-chain dehydrogenases/reductases (SDR) family.</text>
</comment>
<dbReference type="Proteomes" id="UP001519363">
    <property type="component" value="Unassembled WGS sequence"/>
</dbReference>
<protein>
    <submittedName>
        <fullName evidence="3">NAD(P)-dependent dehydrogenase (Short-subunit alcohol dehydrogenase family)</fullName>
    </submittedName>
</protein>
<reference evidence="3 4" key="1">
    <citation type="submission" date="2021-03" db="EMBL/GenBank/DDBJ databases">
        <title>Sequencing the genomes of 1000 actinobacteria strains.</title>
        <authorList>
            <person name="Klenk H.-P."/>
        </authorList>
    </citation>
    <scope>NUCLEOTIDE SEQUENCE [LARGE SCALE GENOMIC DNA]</scope>
    <source>
        <strain evidence="3 4">DSM 44580</strain>
    </source>
</reference>
<sequence length="243" mass="24438">MDMNGCTALVTGGTAGIGRATAHALAARGAHVLVSGRDTERGAAVAAAVGADGGRAEFLAADLADLDSVRALADQAGEVDVLVNNAAIFPMAPTADHPADLYQLIFDVNVRAPFFLASALLPGMLARGRGTIVNVGSVAAVSGVPGFAAYSASKAALEALTRAWVAEFQGTPIRVNTVAPGPTATETMVAFGPEAVELARQDIPLGRIATPEDVADAVVFLASPAAAHLHGVRLPVDGGRAAV</sequence>
<dbReference type="SMART" id="SM00822">
    <property type="entry name" value="PKS_KR"/>
    <property type="match status" value="1"/>
</dbReference>
<accession>A0ABS5A6I0</accession>
<dbReference type="CDD" id="cd05233">
    <property type="entry name" value="SDR_c"/>
    <property type="match status" value="1"/>
</dbReference>
<dbReference type="NCBIfam" id="NF005559">
    <property type="entry name" value="PRK07231.1"/>
    <property type="match status" value="1"/>
</dbReference>